<evidence type="ECO:0000313" key="5">
    <source>
        <dbReference type="Proteomes" id="UP000243876"/>
    </source>
</evidence>
<dbReference type="GO" id="GO:0004252">
    <property type="term" value="F:serine-type endopeptidase activity"/>
    <property type="evidence" value="ECO:0007669"/>
    <property type="project" value="TreeGrafter"/>
</dbReference>
<feature type="compositionally biased region" description="Basic and acidic residues" evidence="3">
    <location>
        <begin position="265"/>
        <end position="278"/>
    </location>
</feature>
<accession>A0A0D6ENR0</accession>
<dbReference type="InterPro" id="IPR029058">
    <property type="entry name" value="AB_hydrolase_fold"/>
</dbReference>
<dbReference type="OrthoDB" id="416344at2759"/>
<dbReference type="AlphaFoldDB" id="A0A0D6ENR0"/>
<feature type="region of interest" description="Disordered" evidence="3">
    <location>
        <begin position="252"/>
        <end position="278"/>
    </location>
</feature>
<gene>
    <name evidence="4" type="primary">SPOSA6832_02927</name>
</gene>
<dbReference type="Proteomes" id="UP000243876">
    <property type="component" value="Unassembled WGS sequence"/>
</dbReference>
<dbReference type="SUPFAM" id="SSF82171">
    <property type="entry name" value="DPP6 N-terminal domain-like"/>
    <property type="match status" value="1"/>
</dbReference>
<keyword evidence="2" id="KW-0378">Hydrolase</keyword>
<feature type="compositionally biased region" description="Basic and acidic residues" evidence="3">
    <location>
        <begin position="458"/>
        <end position="469"/>
    </location>
</feature>
<name>A0A0D6ENR0_SPOSA</name>
<dbReference type="InterPro" id="IPR011042">
    <property type="entry name" value="6-blade_b-propeller_TolB-like"/>
</dbReference>
<dbReference type="PANTHER" id="PTHR42776:SF13">
    <property type="entry name" value="DIPEPTIDYL-PEPTIDASE 5"/>
    <property type="match status" value="1"/>
</dbReference>
<dbReference type="SUPFAM" id="SSF53474">
    <property type="entry name" value="alpha/beta-Hydrolases"/>
    <property type="match status" value="1"/>
</dbReference>
<dbReference type="Gene3D" id="3.40.50.1820">
    <property type="entry name" value="alpha/beta hydrolase"/>
    <property type="match status" value="1"/>
</dbReference>
<dbReference type="PANTHER" id="PTHR42776">
    <property type="entry name" value="SERINE PEPTIDASE S9 FAMILY MEMBER"/>
    <property type="match status" value="1"/>
</dbReference>
<evidence type="ECO:0000256" key="3">
    <source>
        <dbReference type="SAM" id="MobiDB-lite"/>
    </source>
</evidence>
<dbReference type="Gene3D" id="2.120.10.30">
    <property type="entry name" value="TolB, C-terminal domain"/>
    <property type="match status" value="1"/>
</dbReference>
<protein>
    <submittedName>
        <fullName evidence="4">SPOSA6832_02927-mRNA-1:cds</fullName>
    </submittedName>
</protein>
<evidence type="ECO:0000256" key="2">
    <source>
        <dbReference type="ARBA" id="ARBA00022801"/>
    </source>
</evidence>
<organism evidence="4 5">
    <name type="scientific">Sporidiobolus salmonicolor</name>
    <name type="common">Yeast-like fungus</name>
    <name type="synonym">Sporobolomyces salmonicolor</name>
    <dbReference type="NCBI Taxonomy" id="5005"/>
    <lineage>
        <taxon>Eukaryota</taxon>
        <taxon>Fungi</taxon>
        <taxon>Dikarya</taxon>
        <taxon>Basidiomycota</taxon>
        <taxon>Pucciniomycotina</taxon>
        <taxon>Microbotryomycetes</taxon>
        <taxon>Sporidiobolales</taxon>
        <taxon>Sporidiobolaceae</taxon>
        <taxon>Sporobolomyces</taxon>
    </lineage>
</organism>
<reference evidence="5" key="1">
    <citation type="submission" date="2015-02" db="EMBL/GenBank/DDBJ databases">
        <authorList>
            <person name="Gon?alves P."/>
        </authorList>
    </citation>
    <scope>NUCLEOTIDE SEQUENCE [LARGE SCALE GENOMIC DNA]</scope>
</reference>
<feature type="compositionally biased region" description="Acidic residues" evidence="3">
    <location>
        <begin position="252"/>
        <end position="264"/>
    </location>
</feature>
<feature type="region of interest" description="Disordered" evidence="3">
    <location>
        <begin position="514"/>
        <end position="533"/>
    </location>
</feature>
<evidence type="ECO:0000256" key="1">
    <source>
        <dbReference type="ARBA" id="ARBA00022729"/>
    </source>
</evidence>
<proteinExistence type="predicted"/>
<evidence type="ECO:0000313" key="4">
    <source>
        <dbReference type="EMBL" id="CEQ41210.1"/>
    </source>
</evidence>
<sequence length="629" mass="68873">MSAPSLSPGPNISVHDILELPRPSAAVPNPSGTLALWPNSTFSFAAADRAGRTEKELYLVHLPTGCASQEDHQPKKLLGGLAQLDVAWLDDRTFVFLRPAVPVGQNCARGQRGERVDHQHDMGDKANKRLRGEWSAMDGGEGTEVCAFDVVSREEYELGRFPVPISDIQIVQVPSSTSSAASEAVFCFSAVVFPDGDLYTVLSQQKAAEQRAAGSDGMVFDSLFVRHWDEWCPTEGQKKQLHFVKLSRNPDDFADSASEEEEDGFEHVEAPKEAEGEQRWAMDVEKSVDEAGVKSVKPKVTSPMRGTRLECPVGPFGSASDYSLSPTHLLFHSKDPHVNPAWHTRTQVYLVPLSPRSSSDAQPRALTVGTQGACSSPVLSRDGKRAAWLEMREDGYEADRNRVMIMELDEGRRWGATEGWDRSPARIEWSACGERLFLEAEDRAHVKLFVLDVSSPPKEGEKAAKEGKEPTALTHQHSVSSAFPLTPDRVLVTSNSLTSPNELSILTISAPSGSADGRGTVTRPTCSVASPPPSVTLTPLASLTAPLLRTKSLHPGEEFYFPGHNSEQVHGWILFPPDAGTKELRRGKKYPLAFLCHGGPQSAWNDGWSTRCQSLLRARLTRLGDRLIF</sequence>
<feature type="region of interest" description="Disordered" evidence="3">
    <location>
        <begin position="456"/>
        <end position="480"/>
    </location>
</feature>
<dbReference type="EMBL" id="CENE01000012">
    <property type="protein sequence ID" value="CEQ41210.1"/>
    <property type="molecule type" value="Genomic_DNA"/>
</dbReference>
<keyword evidence="5" id="KW-1185">Reference proteome</keyword>
<keyword evidence="1" id="KW-0732">Signal</keyword>